<dbReference type="SMART" id="SM00587">
    <property type="entry name" value="CHK"/>
    <property type="match status" value="1"/>
</dbReference>
<dbReference type="PANTHER" id="PTHR11012">
    <property type="entry name" value="PROTEIN KINASE-LIKE DOMAIN-CONTAINING"/>
    <property type="match status" value="1"/>
</dbReference>
<evidence type="ECO:0000313" key="3">
    <source>
        <dbReference type="EMBL" id="KAF6206029.1"/>
    </source>
</evidence>
<feature type="signal peptide" evidence="1">
    <location>
        <begin position="1"/>
        <end position="18"/>
    </location>
</feature>
<dbReference type="InterPro" id="IPR011009">
    <property type="entry name" value="Kinase-like_dom_sf"/>
</dbReference>
<organism evidence="3 4">
    <name type="scientific">Apolygus lucorum</name>
    <name type="common">Small green plant bug</name>
    <name type="synonym">Lygocoris lucorum</name>
    <dbReference type="NCBI Taxonomy" id="248454"/>
    <lineage>
        <taxon>Eukaryota</taxon>
        <taxon>Metazoa</taxon>
        <taxon>Ecdysozoa</taxon>
        <taxon>Arthropoda</taxon>
        <taxon>Hexapoda</taxon>
        <taxon>Insecta</taxon>
        <taxon>Pterygota</taxon>
        <taxon>Neoptera</taxon>
        <taxon>Paraneoptera</taxon>
        <taxon>Hemiptera</taxon>
        <taxon>Heteroptera</taxon>
        <taxon>Panheteroptera</taxon>
        <taxon>Cimicomorpha</taxon>
        <taxon>Miridae</taxon>
        <taxon>Mirini</taxon>
        <taxon>Apolygus</taxon>
    </lineage>
</organism>
<keyword evidence="1" id="KW-0732">Signal</keyword>
<evidence type="ECO:0000256" key="1">
    <source>
        <dbReference type="SAM" id="SignalP"/>
    </source>
</evidence>
<reference evidence="3" key="1">
    <citation type="journal article" date="2021" name="Mol. Ecol. Resour.">
        <title>Apolygus lucorum genome provides insights into omnivorousness and mesophyll feeding.</title>
        <authorList>
            <person name="Liu Y."/>
            <person name="Liu H."/>
            <person name="Wang H."/>
            <person name="Huang T."/>
            <person name="Liu B."/>
            <person name="Yang B."/>
            <person name="Yin L."/>
            <person name="Li B."/>
            <person name="Zhang Y."/>
            <person name="Zhang S."/>
            <person name="Jiang F."/>
            <person name="Zhang X."/>
            <person name="Ren Y."/>
            <person name="Wang B."/>
            <person name="Wang S."/>
            <person name="Lu Y."/>
            <person name="Wu K."/>
            <person name="Fan W."/>
            <person name="Wang G."/>
        </authorList>
    </citation>
    <scope>NUCLEOTIDE SEQUENCE</scope>
    <source>
        <strain evidence="3">12Hb</strain>
    </source>
</reference>
<gene>
    <name evidence="3" type="ORF">GE061_017254</name>
</gene>
<dbReference type="EMBL" id="WIXP02000008">
    <property type="protein sequence ID" value="KAF6206029.1"/>
    <property type="molecule type" value="Genomic_DNA"/>
</dbReference>
<proteinExistence type="predicted"/>
<dbReference type="Pfam" id="PF02958">
    <property type="entry name" value="EcKL"/>
    <property type="match status" value="1"/>
</dbReference>
<protein>
    <recommendedName>
        <fullName evidence="2">CHK kinase-like domain-containing protein</fullName>
    </recommendedName>
</protein>
<dbReference type="InterPro" id="IPR015897">
    <property type="entry name" value="CHK_kinase-like"/>
</dbReference>
<feature type="domain" description="CHK kinase-like" evidence="2">
    <location>
        <begin position="155"/>
        <end position="354"/>
    </location>
</feature>
<name>A0A8S9XBU0_APOLU</name>
<dbReference type="InterPro" id="IPR004119">
    <property type="entry name" value="EcKL"/>
</dbReference>
<accession>A0A8S9XBU0</accession>
<comment type="caution">
    <text evidence="3">The sequence shown here is derived from an EMBL/GenBank/DDBJ whole genome shotgun (WGS) entry which is preliminary data.</text>
</comment>
<evidence type="ECO:0000259" key="2">
    <source>
        <dbReference type="SMART" id="SM00587"/>
    </source>
</evidence>
<dbReference type="AlphaFoldDB" id="A0A8S9XBU0"/>
<dbReference type="PANTHER" id="PTHR11012:SF56">
    <property type="entry name" value="CHK KINASE-LIKE DOMAIN-CONTAINING PROTEIN-RELATED"/>
    <property type="match status" value="1"/>
</dbReference>
<dbReference type="Gene3D" id="3.90.1200.10">
    <property type="match status" value="1"/>
</dbReference>
<sequence length="440" mass="49987">MWSAFCAFFFVIPAVVLAESEPTKQNFITTEAGRKWLEVLMKQEGFKNDEDVEKVTLMELSPFDPPGVNFGSNRTRVDVTLLLKSCQTVNKSIIVVSLPDSVERKQQLTASGLFLTDINVYEKILPKMNEFLFNHTDYQKGMWTKSIHLKPPVRLVLKNVENDGYKRKNKREGLNMLHCKAAVTDLAKFHALSAVLELEGGINAKQDFNLSLAQRNAEKIGDWYGKVFTEFAKSIRAAWGPEWESTAQQIDEKAKTVTEDYLKVLKRNDSQFNALLNGAFSITNLFFNYGCSEDEGSPKSTKVLNFQNAFWNSPALDLQLFLNTSPEPEIITDDSRRDEIVTHYATRLKAYLHLYGYQGDVTLEDVKSEMRRTELAGFCSAVNSLSGIYLRPEDSAYTEQFIIEALKNKEIRIDSKGMILPRFIGVMKKLVKRAQNLGII</sequence>
<keyword evidence="4" id="KW-1185">Reference proteome</keyword>
<dbReference type="SUPFAM" id="SSF56112">
    <property type="entry name" value="Protein kinase-like (PK-like)"/>
    <property type="match status" value="1"/>
</dbReference>
<evidence type="ECO:0000313" key="4">
    <source>
        <dbReference type="Proteomes" id="UP000466442"/>
    </source>
</evidence>
<dbReference type="Proteomes" id="UP000466442">
    <property type="component" value="Unassembled WGS sequence"/>
</dbReference>
<dbReference type="OrthoDB" id="8250698at2759"/>
<feature type="chain" id="PRO_5035878119" description="CHK kinase-like domain-containing protein" evidence="1">
    <location>
        <begin position="19"/>
        <end position="440"/>
    </location>
</feature>